<dbReference type="RefSeq" id="WP_209639596.1">
    <property type="nucleotide sequence ID" value="NZ_JAGINW010000001.1"/>
</dbReference>
<proteinExistence type="predicted"/>
<comment type="caution">
    <text evidence="2">The sequence shown here is derived from an EMBL/GenBank/DDBJ whole genome shotgun (WGS) entry which is preliminary data.</text>
</comment>
<evidence type="ECO:0000313" key="3">
    <source>
        <dbReference type="Proteomes" id="UP001519332"/>
    </source>
</evidence>
<dbReference type="EMBL" id="JAGINW010000001">
    <property type="protein sequence ID" value="MBP2323344.1"/>
    <property type="molecule type" value="Genomic_DNA"/>
</dbReference>
<evidence type="ECO:0000256" key="1">
    <source>
        <dbReference type="SAM" id="MobiDB-lite"/>
    </source>
</evidence>
<keyword evidence="3" id="KW-1185">Reference proteome</keyword>
<protein>
    <submittedName>
        <fullName evidence="2">Uncharacterized protein</fullName>
    </submittedName>
</protein>
<name>A0ABS4TG46_9PSEU</name>
<reference evidence="2 3" key="1">
    <citation type="submission" date="2021-03" db="EMBL/GenBank/DDBJ databases">
        <title>Sequencing the genomes of 1000 actinobacteria strains.</title>
        <authorList>
            <person name="Klenk H.-P."/>
        </authorList>
    </citation>
    <scope>NUCLEOTIDE SEQUENCE [LARGE SCALE GENOMIC DNA]</scope>
    <source>
        <strain evidence="2 3">DSM 46670</strain>
    </source>
</reference>
<gene>
    <name evidence="2" type="ORF">JOF56_003729</name>
</gene>
<accession>A0ABS4TG46</accession>
<sequence>MRGLYPTATADLDDEAAVRAVLKHWVTTTLATFEAQRVAAPMAEQVAALQADAQQKEQAAREQAERAAGLITEAALPSPDDPRL</sequence>
<evidence type="ECO:0000313" key="2">
    <source>
        <dbReference type="EMBL" id="MBP2323344.1"/>
    </source>
</evidence>
<dbReference type="Proteomes" id="UP001519332">
    <property type="component" value="Unassembled WGS sequence"/>
</dbReference>
<feature type="region of interest" description="Disordered" evidence="1">
    <location>
        <begin position="57"/>
        <end position="84"/>
    </location>
</feature>
<organism evidence="2 3">
    <name type="scientific">Kibdelosporangium banguiense</name>
    <dbReference type="NCBI Taxonomy" id="1365924"/>
    <lineage>
        <taxon>Bacteria</taxon>
        <taxon>Bacillati</taxon>
        <taxon>Actinomycetota</taxon>
        <taxon>Actinomycetes</taxon>
        <taxon>Pseudonocardiales</taxon>
        <taxon>Pseudonocardiaceae</taxon>
        <taxon>Kibdelosporangium</taxon>
    </lineage>
</organism>